<evidence type="ECO:0000313" key="1">
    <source>
        <dbReference type="EMBL" id="VTZ63892.1"/>
    </source>
</evidence>
<accession>A0A508X214</accession>
<dbReference type="Proteomes" id="UP000507954">
    <property type="component" value="Unassembled WGS sequence"/>
</dbReference>
<sequence length="38" mass="4300">MTIALLLKNFTGMHLFATSRNIFTSDRTVGYSGRHDIN</sequence>
<organism evidence="1">
    <name type="scientific">Sinorhizobium medicae</name>
    <dbReference type="NCBI Taxonomy" id="110321"/>
    <lineage>
        <taxon>Bacteria</taxon>
        <taxon>Pseudomonadati</taxon>
        <taxon>Pseudomonadota</taxon>
        <taxon>Alphaproteobacteria</taxon>
        <taxon>Hyphomicrobiales</taxon>
        <taxon>Rhizobiaceae</taxon>
        <taxon>Sinorhizobium/Ensifer group</taxon>
        <taxon>Sinorhizobium</taxon>
    </lineage>
</organism>
<reference evidence="1" key="1">
    <citation type="submission" date="2019-06" db="EMBL/GenBank/DDBJ databases">
        <authorList>
            <person name="Le Quere A."/>
            <person name="Colella S."/>
        </authorList>
    </citation>
    <scope>NUCLEOTIDE SEQUENCE</scope>
    <source>
        <strain evidence="1">EmedicaeMD41</strain>
    </source>
</reference>
<name>A0A508X214_9HYPH</name>
<protein>
    <submittedName>
        <fullName evidence="1">Uncharacterized protein</fullName>
    </submittedName>
</protein>
<gene>
    <name evidence="1" type="ORF">EMEDMD4_530099</name>
</gene>
<dbReference type="EMBL" id="CABFNB010000121">
    <property type="protein sequence ID" value="VTZ63892.1"/>
    <property type="molecule type" value="Genomic_DNA"/>
</dbReference>
<dbReference type="AlphaFoldDB" id="A0A508X214"/>
<proteinExistence type="predicted"/>